<keyword evidence="3 7" id="KW-0812">Transmembrane</keyword>
<dbReference type="GO" id="GO:0022857">
    <property type="term" value="F:transmembrane transporter activity"/>
    <property type="evidence" value="ECO:0007669"/>
    <property type="project" value="TreeGrafter"/>
</dbReference>
<dbReference type="PANTHER" id="PTHR30572:SF4">
    <property type="entry name" value="ABC TRANSPORTER PERMEASE YTRF"/>
    <property type="match status" value="1"/>
</dbReference>
<protein>
    <submittedName>
        <fullName evidence="9">ABC transporter permease</fullName>
    </submittedName>
</protein>
<feature type="transmembrane region" description="Helical" evidence="7">
    <location>
        <begin position="244"/>
        <end position="266"/>
    </location>
</feature>
<keyword evidence="5 7" id="KW-0472">Membrane</keyword>
<dbReference type="EMBL" id="DWWT01000002">
    <property type="protein sequence ID" value="HJC04693.1"/>
    <property type="molecule type" value="Genomic_DNA"/>
</dbReference>
<name>A0A9D2MYB1_9FIRM</name>
<dbReference type="InterPro" id="IPR050250">
    <property type="entry name" value="Macrolide_Exporter_MacB"/>
</dbReference>
<comment type="subcellular location">
    <subcellularLocation>
        <location evidence="1">Cell membrane</location>
        <topology evidence="1">Multi-pass membrane protein</topology>
    </subcellularLocation>
</comment>
<feature type="transmembrane region" description="Helical" evidence="7">
    <location>
        <begin position="323"/>
        <end position="345"/>
    </location>
</feature>
<dbReference type="InterPro" id="IPR003838">
    <property type="entry name" value="ABC3_permease_C"/>
</dbReference>
<evidence type="ECO:0000256" key="4">
    <source>
        <dbReference type="ARBA" id="ARBA00022989"/>
    </source>
</evidence>
<feature type="transmembrane region" description="Helical" evidence="7">
    <location>
        <begin position="599"/>
        <end position="626"/>
    </location>
</feature>
<feature type="transmembrane region" description="Helical" evidence="7">
    <location>
        <begin position="21"/>
        <end position="42"/>
    </location>
</feature>
<reference evidence="9" key="1">
    <citation type="journal article" date="2021" name="PeerJ">
        <title>Extensive microbial diversity within the chicken gut microbiome revealed by metagenomics and culture.</title>
        <authorList>
            <person name="Gilroy R."/>
            <person name="Ravi A."/>
            <person name="Getino M."/>
            <person name="Pursley I."/>
            <person name="Horton D.L."/>
            <person name="Alikhan N.F."/>
            <person name="Baker D."/>
            <person name="Gharbi K."/>
            <person name="Hall N."/>
            <person name="Watson M."/>
            <person name="Adriaenssens E.M."/>
            <person name="Foster-Nyarko E."/>
            <person name="Jarju S."/>
            <person name="Secka A."/>
            <person name="Antonio M."/>
            <person name="Oren A."/>
            <person name="Chaudhuri R.R."/>
            <person name="La Ragione R."/>
            <person name="Hildebrand F."/>
            <person name="Pallen M.J."/>
        </authorList>
    </citation>
    <scope>NUCLEOTIDE SEQUENCE</scope>
    <source>
        <strain evidence="9">CHK180-15479</strain>
    </source>
</reference>
<evidence type="ECO:0000256" key="3">
    <source>
        <dbReference type="ARBA" id="ARBA00022692"/>
    </source>
</evidence>
<evidence type="ECO:0000259" key="8">
    <source>
        <dbReference type="Pfam" id="PF02687"/>
    </source>
</evidence>
<dbReference type="GO" id="GO:0005886">
    <property type="term" value="C:plasma membrane"/>
    <property type="evidence" value="ECO:0007669"/>
    <property type="project" value="UniProtKB-SubCell"/>
</dbReference>
<keyword evidence="4 7" id="KW-1133">Transmembrane helix</keyword>
<feature type="transmembrane region" description="Helical" evidence="7">
    <location>
        <begin position="693"/>
        <end position="713"/>
    </location>
</feature>
<feature type="domain" description="ABC3 transporter permease C-terminal" evidence="8">
    <location>
        <begin position="153"/>
        <end position="276"/>
    </location>
</feature>
<evidence type="ECO:0000313" key="10">
    <source>
        <dbReference type="Proteomes" id="UP000823910"/>
    </source>
</evidence>
<feature type="domain" description="ABC3 transporter permease C-terminal" evidence="8">
    <location>
        <begin position="608"/>
        <end position="719"/>
    </location>
</feature>
<reference evidence="9" key="2">
    <citation type="submission" date="2021-04" db="EMBL/GenBank/DDBJ databases">
        <authorList>
            <person name="Gilroy R."/>
        </authorList>
    </citation>
    <scope>NUCLEOTIDE SEQUENCE</scope>
    <source>
        <strain evidence="9">CHK180-15479</strain>
    </source>
</reference>
<dbReference type="Proteomes" id="UP000823910">
    <property type="component" value="Unassembled WGS sequence"/>
</dbReference>
<dbReference type="Pfam" id="PF02687">
    <property type="entry name" value="FtsX"/>
    <property type="match status" value="2"/>
</dbReference>
<feature type="transmembrane region" description="Helical" evidence="7">
    <location>
        <begin position="201"/>
        <end position="224"/>
    </location>
</feature>
<proteinExistence type="inferred from homology"/>
<evidence type="ECO:0000256" key="6">
    <source>
        <dbReference type="ARBA" id="ARBA00038076"/>
    </source>
</evidence>
<dbReference type="AlphaFoldDB" id="A0A9D2MYB1"/>
<feature type="transmembrane region" description="Helical" evidence="7">
    <location>
        <begin position="145"/>
        <end position="166"/>
    </location>
</feature>
<comment type="caution">
    <text evidence="9">The sequence shown here is derived from an EMBL/GenBank/DDBJ whole genome shotgun (WGS) entry which is preliminary data.</text>
</comment>
<evidence type="ECO:0000313" key="9">
    <source>
        <dbReference type="EMBL" id="HJC04693.1"/>
    </source>
</evidence>
<evidence type="ECO:0000256" key="5">
    <source>
        <dbReference type="ARBA" id="ARBA00023136"/>
    </source>
</evidence>
<accession>A0A9D2MYB1</accession>
<evidence type="ECO:0000256" key="2">
    <source>
        <dbReference type="ARBA" id="ARBA00022475"/>
    </source>
</evidence>
<gene>
    <name evidence="9" type="ORF">H9704_00790</name>
</gene>
<evidence type="ECO:0000256" key="1">
    <source>
        <dbReference type="ARBA" id="ARBA00004651"/>
    </source>
</evidence>
<comment type="similarity">
    <text evidence="6">Belongs to the ABC-4 integral membrane protein family.</text>
</comment>
<organism evidence="9 10">
    <name type="scientific">Candidatus Enterocloster excrementipullorum</name>
    <dbReference type="NCBI Taxonomy" id="2838559"/>
    <lineage>
        <taxon>Bacteria</taxon>
        <taxon>Bacillati</taxon>
        <taxon>Bacillota</taxon>
        <taxon>Clostridia</taxon>
        <taxon>Lachnospirales</taxon>
        <taxon>Lachnospiraceae</taxon>
        <taxon>Enterocloster</taxon>
    </lineage>
</organism>
<evidence type="ECO:0000256" key="7">
    <source>
        <dbReference type="SAM" id="Phobius"/>
    </source>
</evidence>
<sequence length="733" mass="80872">MRNDDSLGFIRKNPSFSLSAVAAAFISALFLSLLSGLFFNFWNYEIERIVLAEGDWQGRITGTFDEPPIPVIENFANVEQARINADISKGRELVIDIYFHNMRTIYRDMPLITQKLGIPDSAASFHELLLSRYLIHDPQDPEPPLLMAFFLAVFLFVSISLILIIHNSFALSMNTRVHQFGILSSIGATPDQIRTCLLREAMALCIVPILAGNLAGTALSFGVVQITNALAAEIPGRHEASFAYHPLLFAAALIASLLTVCISAWLPARKLGRLTPLAAIRDAGELQLNTRKKSPILSALFGIEGELAGNALKAQKKALRTSALSLTLSFLGFTLMLCFFTLSGISTNHTYFERYQDAWDILVTAHNTDIASFPLEEKISKLSGAADIAVYQKADAVSRIPQAAISDAVNKLGGLEAVAGDSVRPAQSFYSIPTSLVIMNDRSFQAYCEQTGTAPSITGCIVLNRIWDSVHSNFRYKDFIPYLSEKQNTITLQNPQQAESSAVLPIRGFAQEPPLLREEYDNYALAVFLPLSLWSQIGNSIGNAQPDTYVRVLAKDRTSLSSLQALEEELSEILEGTCSFETENRIQEKADNDRMLRGYMLFTGALCALLAVIGLANVFSNTLGFVQQRKREFARYMSVGMTPEGMRKMFCIEALVIAGRPLFITLPLTLMAVGFMIKASYLNPMEFLKEAPILPITAFILAVFGFVALAYWLGGRKILRCDLTEALRNDSMG</sequence>
<dbReference type="PANTHER" id="PTHR30572">
    <property type="entry name" value="MEMBRANE COMPONENT OF TRANSPORTER-RELATED"/>
    <property type="match status" value="1"/>
</dbReference>
<feature type="transmembrane region" description="Helical" evidence="7">
    <location>
        <begin position="650"/>
        <end position="673"/>
    </location>
</feature>
<keyword evidence="2" id="KW-1003">Cell membrane</keyword>